<evidence type="ECO:0000313" key="3">
    <source>
        <dbReference type="Proteomes" id="UP000217289"/>
    </source>
</evidence>
<protein>
    <recommendedName>
        <fullName evidence="1">SnoaL-like domain-containing protein</fullName>
    </recommendedName>
</protein>
<evidence type="ECO:0000259" key="1">
    <source>
        <dbReference type="Pfam" id="PF13577"/>
    </source>
</evidence>
<feature type="domain" description="SnoaL-like" evidence="1">
    <location>
        <begin position="10"/>
        <end position="140"/>
    </location>
</feature>
<reference evidence="2 3" key="1">
    <citation type="submission" date="2017-06" db="EMBL/GenBank/DDBJ databases">
        <authorList>
            <person name="Kim H.J."/>
            <person name="Triplett B.A."/>
        </authorList>
    </citation>
    <scope>NUCLEOTIDE SEQUENCE [LARGE SCALE GENOMIC DNA]</scope>
    <source>
        <strain evidence="2 3">DSM 14713</strain>
    </source>
</reference>
<dbReference type="Gene3D" id="3.10.450.50">
    <property type="match status" value="1"/>
</dbReference>
<dbReference type="RefSeq" id="WP_157774773.1">
    <property type="nucleotide sequence ID" value="NZ_CP022163.1"/>
</dbReference>
<dbReference type="AlphaFoldDB" id="A0A250I759"/>
<dbReference type="Proteomes" id="UP000217289">
    <property type="component" value="Chromosome"/>
</dbReference>
<sequence length="169" mass="19628">MAEKDLQYVLDWIAIQELAAEYGQAIDVGKDTGDWRRWENVFTPQVTADYSRFMEGEPMRFNRAQMPELARAALRSFTRVQHSTANSVRIHFKTSTQAEVMAYAEVSHFFPLGGIQQEWTIVARYTFDVEKGEEGWRIRKVLLDPIHYRGNPMGLEMVNGKQLVRVKEE</sequence>
<accession>A0A250I759</accession>
<dbReference type="KEGG" id="mbd:MEBOL_001049"/>
<organism evidence="2 3">
    <name type="scientific">Melittangium boletus DSM 14713</name>
    <dbReference type="NCBI Taxonomy" id="1294270"/>
    <lineage>
        <taxon>Bacteria</taxon>
        <taxon>Pseudomonadati</taxon>
        <taxon>Myxococcota</taxon>
        <taxon>Myxococcia</taxon>
        <taxon>Myxococcales</taxon>
        <taxon>Cystobacterineae</taxon>
        <taxon>Archangiaceae</taxon>
        <taxon>Melittangium</taxon>
    </lineage>
</organism>
<keyword evidence="3" id="KW-1185">Reference proteome</keyword>
<dbReference type="InterPro" id="IPR037401">
    <property type="entry name" value="SnoaL-like"/>
</dbReference>
<proteinExistence type="predicted"/>
<dbReference type="SUPFAM" id="SSF54427">
    <property type="entry name" value="NTF2-like"/>
    <property type="match status" value="1"/>
</dbReference>
<gene>
    <name evidence="2" type="ORF">MEBOL_001049</name>
</gene>
<dbReference type="InterPro" id="IPR032710">
    <property type="entry name" value="NTF2-like_dom_sf"/>
</dbReference>
<dbReference type="EMBL" id="CP022163">
    <property type="protein sequence ID" value="ATB27605.1"/>
    <property type="molecule type" value="Genomic_DNA"/>
</dbReference>
<evidence type="ECO:0000313" key="2">
    <source>
        <dbReference type="EMBL" id="ATB27605.1"/>
    </source>
</evidence>
<name>A0A250I759_9BACT</name>
<dbReference type="Pfam" id="PF13577">
    <property type="entry name" value="SnoaL_4"/>
    <property type="match status" value="1"/>
</dbReference>
<dbReference type="OrthoDB" id="981191at2"/>